<dbReference type="AlphaFoldDB" id="A0A5E4A8U0"/>
<protein>
    <submittedName>
        <fullName evidence="2">Uncharacterized protein</fullName>
    </submittedName>
</protein>
<feature type="region of interest" description="Disordered" evidence="1">
    <location>
        <begin position="23"/>
        <end position="45"/>
    </location>
</feature>
<organism evidence="2 3">
    <name type="scientific">Marmota monax</name>
    <name type="common">Woodchuck</name>
    <dbReference type="NCBI Taxonomy" id="9995"/>
    <lineage>
        <taxon>Eukaryota</taxon>
        <taxon>Metazoa</taxon>
        <taxon>Chordata</taxon>
        <taxon>Craniata</taxon>
        <taxon>Vertebrata</taxon>
        <taxon>Euteleostomi</taxon>
        <taxon>Mammalia</taxon>
        <taxon>Eutheria</taxon>
        <taxon>Euarchontoglires</taxon>
        <taxon>Glires</taxon>
        <taxon>Rodentia</taxon>
        <taxon>Sciuromorpha</taxon>
        <taxon>Sciuridae</taxon>
        <taxon>Xerinae</taxon>
        <taxon>Marmotini</taxon>
        <taxon>Marmota</taxon>
    </lineage>
</organism>
<keyword evidence="3" id="KW-1185">Reference proteome</keyword>
<evidence type="ECO:0000313" key="2">
    <source>
        <dbReference type="EMBL" id="VTJ53346.1"/>
    </source>
</evidence>
<dbReference type="EMBL" id="CABDUW010000027">
    <property type="protein sequence ID" value="VTJ53346.1"/>
    <property type="molecule type" value="Genomic_DNA"/>
</dbReference>
<feature type="compositionally biased region" description="Polar residues" evidence="1">
    <location>
        <begin position="23"/>
        <end position="32"/>
    </location>
</feature>
<dbReference type="Proteomes" id="UP000335636">
    <property type="component" value="Unassembled WGS sequence"/>
</dbReference>
<evidence type="ECO:0000313" key="3">
    <source>
        <dbReference type="Proteomes" id="UP000335636"/>
    </source>
</evidence>
<name>A0A5E4A8U0_MARMO</name>
<sequence length="113" mass="12277">MELISPSSVWKKENLSRYSCSADLPSTTQYGQNEGGGQEDQYGPLCKNQTDHQRWKWAPSHSCPPWAPSSTVLSKEVSGLVSPSPQCSLPVLLAPTLNASRGTILRGDCKCRG</sequence>
<proteinExistence type="predicted"/>
<gene>
    <name evidence="2" type="ORF">MONAX_5E024061</name>
</gene>
<accession>A0A5E4A8U0</accession>
<comment type="caution">
    <text evidence="2">The sequence shown here is derived from an EMBL/GenBank/DDBJ whole genome shotgun (WGS) entry which is preliminary data.</text>
</comment>
<evidence type="ECO:0000256" key="1">
    <source>
        <dbReference type="SAM" id="MobiDB-lite"/>
    </source>
</evidence>
<reference evidence="2" key="1">
    <citation type="submission" date="2019-04" db="EMBL/GenBank/DDBJ databases">
        <authorList>
            <person name="Alioto T."/>
            <person name="Alioto T."/>
        </authorList>
    </citation>
    <scope>NUCLEOTIDE SEQUENCE [LARGE SCALE GENOMIC DNA]</scope>
</reference>